<evidence type="ECO:0000256" key="12">
    <source>
        <dbReference type="ARBA" id="ARBA00023288"/>
    </source>
</evidence>
<keyword evidence="7" id="KW-0653">Protein transport</keyword>
<evidence type="ECO:0000256" key="1">
    <source>
        <dbReference type="ARBA" id="ARBA00004459"/>
    </source>
</evidence>
<dbReference type="EMBL" id="RCZI01000005">
    <property type="protein sequence ID" value="TPG25408.1"/>
    <property type="molecule type" value="Genomic_DNA"/>
</dbReference>
<feature type="signal peptide" evidence="13">
    <location>
        <begin position="1"/>
        <end position="22"/>
    </location>
</feature>
<sequence>MIGRRRLLIGGSAFAALALALAGCASSGRTSSASGAVSAASWSGRMSLRVDSEPVQTFSALFDLRGTAVQGSLTLTTPIGSTLAELQWSPTEALLKNGSETRRYASVDALIQAATGAAIPVQALFGWLAGRDDTVPGWRPDLTQFAAGRLQAVRESPLPRADLRIVFERT</sequence>
<comment type="similarity">
    <text evidence="2">Belongs to the LolB family.</text>
</comment>
<dbReference type="GO" id="GO:0015031">
    <property type="term" value="P:protein transport"/>
    <property type="evidence" value="ECO:0007669"/>
    <property type="project" value="UniProtKB-KW"/>
</dbReference>
<evidence type="ECO:0000256" key="7">
    <source>
        <dbReference type="ARBA" id="ARBA00022927"/>
    </source>
</evidence>
<keyword evidence="9" id="KW-0564">Palmitate</keyword>
<evidence type="ECO:0000256" key="6">
    <source>
        <dbReference type="ARBA" id="ARBA00022729"/>
    </source>
</evidence>
<reference evidence="14 15" key="1">
    <citation type="journal article" date="2019" name="Environ. Microbiol.">
        <title>Species interactions and distinct microbial communities in high Arctic permafrost affected cryosols are associated with the CH4 and CO2 gas fluxes.</title>
        <authorList>
            <person name="Altshuler I."/>
            <person name="Hamel J."/>
            <person name="Turney S."/>
            <person name="Magnuson E."/>
            <person name="Levesque R."/>
            <person name="Greer C."/>
            <person name="Whyte L.G."/>
        </authorList>
    </citation>
    <scope>NUCLEOTIDE SEQUENCE [LARGE SCALE GENOMIC DNA]</scope>
    <source>
        <strain evidence="14 15">S06.C</strain>
    </source>
</reference>
<dbReference type="GO" id="GO:0009279">
    <property type="term" value="C:cell outer membrane"/>
    <property type="evidence" value="ECO:0007669"/>
    <property type="project" value="UniProtKB-SubCell"/>
</dbReference>
<evidence type="ECO:0000256" key="2">
    <source>
        <dbReference type="ARBA" id="ARBA00009696"/>
    </source>
</evidence>
<evidence type="ECO:0000256" key="5">
    <source>
        <dbReference type="ARBA" id="ARBA00022448"/>
    </source>
</evidence>
<evidence type="ECO:0000313" key="15">
    <source>
        <dbReference type="Proteomes" id="UP000319212"/>
    </source>
</evidence>
<keyword evidence="10" id="KW-0143">Chaperone</keyword>
<dbReference type="InterPro" id="IPR006311">
    <property type="entry name" value="TAT_signal"/>
</dbReference>
<feature type="chain" id="PRO_5021500034" description="Outer-membrane lipoprotein LolB" evidence="13">
    <location>
        <begin position="23"/>
        <end position="170"/>
    </location>
</feature>
<accession>A0A502DJD2</accession>
<evidence type="ECO:0000256" key="13">
    <source>
        <dbReference type="SAM" id="SignalP"/>
    </source>
</evidence>
<gene>
    <name evidence="14" type="ORF">EAH82_17885</name>
</gene>
<protein>
    <recommendedName>
        <fullName evidence="4">Outer-membrane lipoprotein LolB</fullName>
    </recommendedName>
</protein>
<organism evidence="14 15">
    <name type="scientific">Variovorax guangxiensis</name>
    <dbReference type="NCBI Taxonomy" id="1775474"/>
    <lineage>
        <taxon>Bacteria</taxon>
        <taxon>Pseudomonadati</taxon>
        <taxon>Pseudomonadota</taxon>
        <taxon>Betaproteobacteria</taxon>
        <taxon>Burkholderiales</taxon>
        <taxon>Comamonadaceae</taxon>
        <taxon>Variovorax</taxon>
    </lineage>
</organism>
<keyword evidence="8" id="KW-0472">Membrane</keyword>
<comment type="caution">
    <text evidence="14">The sequence shown here is derived from an EMBL/GenBank/DDBJ whole genome shotgun (WGS) entry which is preliminary data.</text>
</comment>
<keyword evidence="11" id="KW-0998">Cell outer membrane</keyword>
<dbReference type="Proteomes" id="UP000319212">
    <property type="component" value="Unassembled WGS sequence"/>
</dbReference>
<dbReference type="SUPFAM" id="SSF89392">
    <property type="entry name" value="Prokaryotic lipoproteins and lipoprotein localization factors"/>
    <property type="match status" value="1"/>
</dbReference>
<dbReference type="AlphaFoldDB" id="A0A502DJD2"/>
<evidence type="ECO:0000256" key="9">
    <source>
        <dbReference type="ARBA" id="ARBA00023139"/>
    </source>
</evidence>
<dbReference type="Pfam" id="PF03550">
    <property type="entry name" value="LolB"/>
    <property type="match status" value="1"/>
</dbReference>
<dbReference type="InterPro" id="IPR004565">
    <property type="entry name" value="OM_lipoprot_LolB"/>
</dbReference>
<dbReference type="InterPro" id="IPR029046">
    <property type="entry name" value="LolA/LolB/LppX"/>
</dbReference>
<keyword evidence="6 13" id="KW-0732">Signal</keyword>
<evidence type="ECO:0000256" key="10">
    <source>
        <dbReference type="ARBA" id="ARBA00023186"/>
    </source>
</evidence>
<evidence type="ECO:0000313" key="14">
    <source>
        <dbReference type="EMBL" id="TPG25408.1"/>
    </source>
</evidence>
<evidence type="ECO:0000256" key="3">
    <source>
        <dbReference type="ARBA" id="ARBA00011245"/>
    </source>
</evidence>
<evidence type="ECO:0000256" key="8">
    <source>
        <dbReference type="ARBA" id="ARBA00023136"/>
    </source>
</evidence>
<comment type="subunit">
    <text evidence="3">Monomer.</text>
</comment>
<evidence type="ECO:0000256" key="4">
    <source>
        <dbReference type="ARBA" id="ARBA00016202"/>
    </source>
</evidence>
<comment type="subcellular location">
    <subcellularLocation>
        <location evidence="1">Cell outer membrane</location>
        <topology evidence="1">Lipid-anchor</topology>
    </subcellularLocation>
</comment>
<evidence type="ECO:0000256" key="11">
    <source>
        <dbReference type="ARBA" id="ARBA00023237"/>
    </source>
</evidence>
<dbReference type="OrthoDB" id="5296388at2"/>
<proteinExistence type="inferred from homology"/>
<name>A0A502DJD2_9BURK</name>
<keyword evidence="12" id="KW-0449">Lipoprotein</keyword>
<keyword evidence="5" id="KW-0813">Transport</keyword>
<dbReference type="Gene3D" id="2.50.20.10">
    <property type="entry name" value="Lipoprotein localisation LolA/LolB/LppX"/>
    <property type="match status" value="1"/>
</dbReference>
<dbReference type="PROSITE" id="PS51257">
    <property type="entry name" value="PROKAR_LIPOPROTEIN"/>
    <property type="match status" value="1"/>
</dbReference>
<dbReference type="PROSITE" id="PS51318">
    <property type="entry name" value="TAT"/>
    <property type="match status" value="1"/>
</dbReference>